<proteinExistence type="inferred from homology"/>
<comment type="catalytic activity">
    <reaction evidence="18">
        <text>L-tyrosyl-[protein] + ATP = O-phospho-L-tyrosyl-[protein] + ADP + H(+)</text>
        <dbReference type="Rhea" id="RHEA:10596"/>
        <dbReference type="Rhea" id="RHEA-COMP:10136"/>
        <dbReference type="Rhea" id="RHEA-COMP:20101"/>
        <dbReference type="ChEBI" id="CHEBI:15378"/>
        <dbReference type="ChEBI" id="CHEBI:30616"/>
        <dbReference type="ChEBI" id="CHEBI:46858"/>
        <dbReference type="ChEBI" id="CHEBI:61978"/>
        <dbReference type="ChEBI" id="CHEBI:456216"/>
        <dbReference type="EC" id="2.7.10.1"/>
    </reaction>
</comment>
<evidence type="ECO:0000256" key="15">
    <source>
        <dbReference type="ARBA" id="ARBA00023170"/>
    </source>
</evidence>
<dbReference type="InterPro" id="IPR003599">
    <property type="entry name" value="Ig_sub"/>
</dbReference>
<keyword evidence="9" id="KW-0418">Kinase</keyword>
<dbReference type="InterPro" id="IPR013106">
    <property type="entry name" value="Ig_V-set"/>
</dbReference>
<feature type="domain" description="Ig-like" evidence="27">
    <location>
        <begin position="134"/>
        <end position="214"/>
    </location>
</feature>
<keyword evidence="14" id="KW-1015">Disulfide bond</keyword>
<evidence type="ECO:0000256" key="4">
    <source>
        <dbReference type="ARBA" id="ARBA00022679"/>
    </source>
</evidence>
<dbReference type="InterPro" id="IPR003598">
    <property type="entry name" value="Ig_sub2"/>
</dbReference>
<reference evidence="30 31" key="1">
    <citation type="submission" date="2025-04" db="UniProtKB">
        <authorList>
            <consortium name="RefSeq"/>
        </authorList>
    </citation>
    <scope>IDENTIFICATION</scope>
    <source>
        <tissue evidence="30 31">Tentacle</tissue>
    </source>
</reference>
<dbReference type="InterPro" id="IPR003961">
    <property type="entry name" value="FN3_dom"/>
</dbReference>
<evidence type="ECO:0000256" key="16">
    <source>
        <dbReference type="ARBA" id="ARBA00023180"/>
    </source>
</evidence>
<dbReference type="InterPro" id="IPR001245">
    <property type="entry name" value="Ser-Thr/Tyr_kinase_cat_dom"/>
</dbReference>
<evidence type="ECO:0000256" key="14">
    <source>
        <dbReference type="ARBA" id="ARBA00023157"/>
    </source>
</evidence>
<keyword evidence="17" id="KW-0393">Immunoglobulin domain</keyword>
<dbReference type="InterPro" id="IPR050122">
    <property type="entry name" value="RTK"/>
</dbReference>
<comment type="similarity">
    <text evidence="2">Belongs to the protein kinase superfamily. CAMK Ser/Thr protein kinase family.</text>
</comment>
<feature type="domain" description="Ig-like" evidence="27">
    <location>
        <begin position="220"/>
        <end position="318"/>
    </location>
</feature>
<dbReference type="InterPro" id="IPR013098">
    <property type="entry name" value="Ig_I-set"/>
</dbReference>
<comment type="subcellular location">
    <subcellularLocation>
        <location evidence="1">Membrane</location>
        <topology evidence="1">Single-pass type I membrane protein</topology>
    </subcellularLocation>
</comment>
<dbReference type="SUPFAM" id="SSF48726">
    <property type="entry name" value="Immunoglobulin"/>
    <property type="match status" value="3"/>
</dbReference>
<evidence type="ECO:0000256" key="8">
    <source>
        <dbReference type="ARBA" id="ARBA00022741"/>
    </source>
</evidence>
<evidence type="ECO:0000256" key="19">
    <source>
        <dbReference type="PIRSR" id="PIRSR000615-1"/>
    </source>
</evidence>
<keyword evidence="21" id="KW-0479">Metal-binding</keyword>
<dbReference type="SUPFAM" id="SSF49265">
    <property type="entry name" value="Fibronectin type III"/>
    <property type="match status" value="1"/>
</dbReference>
<evidence type="ECO:0000313" key="31">
    <source>
        <dbReference type="RefSeq" id="XP_031565839.1"/>
    </source>
</evidence>
<dbReference type="KEGG" id="aten:116300991"/>
<feature type="active site" description="Proton acceptor" evidence="19">
    <location>
        <position position="671"/>
    </location>
</feature>
<dbReference type="PROSITE" id="PS50011">
    <property type="entry name" value="PROTEIN_KINASE_DOM"/>
    <property type="match status" value="1"/>
</dbReference>
<feature type="domain" description="Ig-like" evidence="27">
    <location>
        <begin position="19"/>
        <end position="120"/>
    </location>
</feature>
<feature type="chain" id="PRO_5044653186" description="receptor protein-tyrosine kinase" evidence="25">
    <location>
        <begin position="23"/>
        <end position="861"/>
    </location>
</feature>
<feature type="domain" description="Fibronectin type-III" evidence="28">
    <location>
        <begin position="324"/>
        <end position="419"/>
    </location>
</feature>
<dbReference type="InterPro" id="IPR000719">
    <property type="entry name" value="Prot_kinase_dom"/>
</dbReference>
<evidence type="ECO:0000256" key="2">
    <source>
        <dbReference type="ARBA" id="ARBA00006692"/>
    </source>
</evidence>
<dbReference type="CDD" id="cd00063">
    <property type="entry name" value="FN3"/>
    <property type="match status" value="1"/>
</dbReference>
<evidence type="ECO:0000259" key="28">
    <source>
        <dbReference type="PROSITE" id="PS50853"/>
    </source>
</evidence>
<dbReference type="PROSITE" id="PS00107">
    <property type="entry name" value="PROTEIN_KINASE_ATP"/>
    <property type="match status" value="1"/>
</dbReference>
<evidence type="ECO:0000256" key="24">
    <source>
        <dbReference type="SAM" id="Phobius"/>
    </source>
</evidence>
<dbReference type="PROSITE" id="PS50835">
    <property type="entry name" value="IG_LIKE"/>
    <property type="match status" value="3"/>
</dbReference>
<evidence type="ECO:0000256" key="23">
    <source>
        <dbReference type="SAM" id="MobiDB-lite"/>
    </source>
</evidence>
<dbReference type="RefSeq" id="XP_031565839.1">
    <property type="nucleotide sequence ID" value="XM_031709979.1"/>
</dbReference>
<feature type="transmembrane region" description="Helical" evidence="24">
    <location>
        <begin position="441"/>
        <end position="461"/>
    </location>
</feature>
<dbReference type="InterPro" id="IPR036116">
    <property type="entry name" value="FN3_sf"/>
</dbReference>
<evidence type="ECO:0000256" key="5">
    <source>
        <dbReference type="ARBA" id="ARBA00022692"/>
    </source>
</evidence>
<feature type="compositionally biased region" description="Low complexity" evidence="23">
    <location>
        <begin position="832"/>
        <end position="843"/>
    </location>
</feature>
<evidence type="ECO:0000313" key="32">
    <source>
        <dbReference type="RefSeq" id="XP_031565840.1"/>
    </source>
</evidence>
<dbReference type="InterPro" id="IPR013783">
    <property type="entry name" value="Ig-like_fold"/>
</dbReference>
<dbReference type="Gene3D" id="2.60.40.10">
    <property type="entry name" value="Immunoglobulins"/>
    <property type="match status" value="4"/>
</dbReference>
<organism evidence="29 31">
    <name type="scientific">Actinia tenebrosa</name>
    <name type="common">Australian red waratah sea anemone</name>
    <dbReference type="NCBI Taxonomy" id="6105"/>
    <lineage>
        <taxon>Eukaryota</taxon>
        <taxon>Metazoa</taxon>
        <taxon>Cnidaria</taxon>
        <taxon>Anthozoa</taxon>
        <taxon>Hexacorallia</taxon>
        <taxon>Actiniaria</taxon>
        <taxon>Actiniidae</taxon>
        <taxon>Actinia</taxon>
    </lineage>
</organism>
<feature type="binding site" evidence="21">
    <location>
        <position position="689"/>
    </location>
    <ligand>
        <name>Mg(2+)</name>
        <dbReference type="ChEBI" id="CHEBI:18420"/>
    </ligand>
</feature>
<evidence type="ECO:0000256" key="3">
    <source>
        <dbReference type="ARBA" id="ARBA00011902"/>
    </source>
</evidence>
<keyword evidence="7" id="KW-0677">Repeat</keyword>
<sequence>MKSIGNLLALLFCISLAQEALAAKDTKNVTITEGQDATLPCHLPPNTKKIFKITWFKGLDKYLTKNLIVVSVSKYTSRNVDIVGQNSLFIPATTRDDAGMYQCKALYVGSAITMGSANITLYVKAAPKINRRKPAILTFYQPTNPPANLVIDCQATGYPQPEFSWSRYKRKMAKDRVSQYQNGSLVIADAHKVDGGGYTCVASNSLGTDMKNFTVIVLEPPSIIGKTNYHFNTGTTAKIKCESRGNPEPEFTWSWTDSKNVNMTLKDGEEDHRYKVTTSHGNASSISVLSIQKITTQDWMEYKCIAKNKYGEDEEDITLKGYTKPKSPRILSVTTSSTTAEVKWEFSDNGGVELESLTLQYKVSSDKRWKAIQITPPDTTTHTITDLRSDTNYNYRILATNQLGSSPPSSIYMAKTKLKEASALLEKKSGKGILEGIDTTVLIAAVAGGFLFLLFVILATLCSIRRMQKGHETATSTLGRPESQQESTEMTAFLPSQTRVPDGPSSNSLESTANPLSNSRWEFPRDRVRSTVVLGSGAFGVVMKADAQGIKGCVGSLTVAVKIVKENDSDTARKDLLAELDLLKLIDPHPNVVGLLGCCTRGDPLMLIVEFCEYGDMQSYLRHCRGIEDKYYQQIYQVPVEKLSSKDLLSFSIQVARGMAHLASMKVVHRDLAARNILIDNRKVCKVSDFGFARDIYVEDHYTRKTQGGRFPIKWMAIESLLDGVSTTSSDVWSYGVLLWEIVTLGASPYPGMNSQEVINFLRDGYRMDKPKHCSQELYCIMLDCWQVTPQGRPIFLDMSRQLTKMLADEREFINMRSYDDHLYVNFDSATSQSGHGSSSGSQAKGMPLEFRPHTSSSRSS</sequence>
<keyword evidence="15" id="KW-0675">Receptor</keyword>
<evidence type="ECO:0000259" key="27">
    <source>
        <dbReference type="PROSITE" id="PS50835"/>
    </source>
</evidence>
<dbReference type="InterPro" id="IPR020635">
    <property type="entry name" value="Tyr_kinase_cat_dom"/>
</dbReference>
<dbReference type="PANTHER" id="PTHR24416:SF621">
    <property type="entry name" value="TYROSINE KINASE RECEPTOR CAD96CA"/>
    <property type="match status" value="1"/>
</dbReference>
<evidence type="ECO:0000256" key="25">
    <source>
        <dbReference type="SAM" id="SignalP"/>
    </source>
</evidence>
<feature type="binding site" evidence="21">
    <location>
        <position position="676"/>
    </location>
    <ligand>
        <name>Mg(2+)</name>
        <dbReference type="ChEBI" id="CHEBI:18420"/>
    </ligand>
</feature>
<dbReference type="CDD" id="cd00096">
    <property type="entry name" value="Ig"/>
    <property type="match status" value="1"/>
</dbReference>
<dbReference type="GO" id="GO:0004714">
    <property type="term" value="F:transmembrane receptor protein tyrosine kinase activity"/>
    <property type="evidence" value="ECO:0007669"/>
    <property type="project" value="UniProtKB-EC"/>
</dbReference>
<evidence type="ECO:0000256" key="20">
    <source>
        <dbReference type="PIRSR" id="PIRSR000615-2"/>
    </source>
</evidence>
<keyword evidence="5 24" id="KW-0812">Transmembrane</keyword>
<dbReference type="RefSeq" id="XP_031565838.1">
    <property type="nucleotide sequence ID" value="XM_031709978.1"/>
</dbReference>
<dbReference type="InterPro" id="IPR036179">
    <property type="entry name" value="Ig-like_dom_sf"/>
</dbReference>
<dbReference type="GO" id="GO:0043235">
    <property type="term" value="C:receptor complex"/>
    <property type="evidence" value="ECO:0007669"/>
    <property type="project" value="TreeGrafter"/>
</dbReference>
<evidence type="ECO:0000313" key="29">
    <source>
        <dbReference type="Proteomes" id="UP000515163"/>
    </source>
</evidence>
<dbReference type="OrthoDB" id="3256376at2759"/>
<dbReference type="InterPro" id="IPR017441">
    <property type="entry name" value="Protein_kinase_ATP_BS"/>
</dbReference>
<dbReference type="RefSeq" id="XP_031565840.1">
    <property type="nucleotide sequence ID" value="XM_031709980.1"/>
</dbReference>
<dbReference type="PROSITE" id="PS50853">
    <property type="entry name" value="FN3"/>
    <property type="match status" value="1"/>
</dbReference>
<evidence type="ECO:0000256" key="13">
    <source>
        <dbReference type="ARBA" id="ARBA00023137"/>
    </source>
</evidence>
<evidence type="ECO:0000313" key="30">
    <source>
        <dbReference type="RefSeq" id="XP_031565838.1"/>
    </source>
</evidence>
<evidence type="ECO:0000259" key="26">
    <source>
        <dbReference type="PROSITE" id="PS50011"/>
    </source>
</evidence>
<dbReference type="PANTHER" id="PTHR24416">
    <property type="entry name" value="TYROSINE-PROTEIN KINASE RECEPTOR"/>
    <property type="match status" value="1"/>
</dbReference>
<dbReference type="InterPro" id="IPR007110">
    <property type="entry name" value="Ig-like_dom"/>
</dbReference>
<dbReference type="Pfam" id="PF07679">
    <property type="entry name" value="I-set"/>
    <property type="match status" value="2"/>
</dbReference>
<keyword evidence="11 24" id="KW-1133">Transmembrane helix</keyword>
<keyword evidence="21" id="KW-0460">Magnesium</keyword>
<feature type="region of interest" description="Disordered" evidence="23">
    <location>
        <begin position="831"/>
        <end position="861"/>
    </location>
</feature>
<keyword evidence="10 20" id="KW-0067">ATP-binding</keyword>
<protein>
    <recommendedName>
        <fullName evidence="3">receptor protein-tyrosine kinase</fullName>
        <ecNumber evidence="3">2.7.10.1</ecNumber>
    </recommendedName>
</protein>
<feature type="signal peptide" evidence="25">
    <location>
        <begin position="1"/>
        <end position="22"/>
    </location>
</feature>
<dbReference type="Proteomes" id="UP000515163">
    <property type="component" value="Unplaced"/>
</dbReference>
<dbReference type="AlphaFoldDB" id="A0A6P8IGH2"/>
<keyword evidence="13" id="KW-0829">Tyrosine-protein kinase</keyword>
<feature type="binding site" evidence="20">
    <location>
        <position position="675"/>
    </location>
    <ligand>
        <name>ATP</name>
        <dbReference type="ChEBI" id="CHEBI:30616"/>
    </ligand>
</feature>
<dbReference type="GO" id="GO:0007169">
    <property type="term" value="P:cell surface receptor protein tyrosine kinase signaling pathway"/>
    <property type="evidence" value="ECO:0007669"/>
    <property type="project" value="TreeGrafter"/>
</dbReference>
<feature type="binding site" evidence="20 22">
    <location>
        <position position="562"/>
    </location>
    <ligand>
        <name>ATP</name>
        <dbReference type="ChEBI" id="CHEBI:30616"/>
    </ligand>
</feature>
<keyword evidence="12 24" id="KW-0472">Membrane</keyword>
<keyword evidence="6 25" id="KW-0732">Signal</keyword>
<dbReference type="PRINTS" id="PR00109">
    <property type="entry name" value="TYRKINASE"/>
</dbReference>
<keyword evidence="29" id="KW-1185">Reference proteome</keyword>
<feature type="compositionally biased region" description="Polar residues" evidence="23">
    <location>
        <begin position="473"/>
        <end position="518"/>
    </location>
</feature>
<feature type="binding site" evidence="20">
    <location>
        <begin position="610"/>
        <end position="616"/>
    </location>
    <ligand>
        <name>ATP</name>
        <dbReference type="ChEBI" id="CHEBI:30616"/>
    </ligand>
</feature>
<dbReference type="InterPro" id="IPR011009">
    <property type="entry name" value="Kinase-like_dom_sf"/>
</dbReference>
<dbReference type="SMART" id="SM00409">
    <property type="entry name" value="IG"/>
    <property type="match status" value="3"/>
</dbReference>
<dbReference type="SMART" id="SM00060">
    <property type="entry name" value="FN3"/>
    <property type="match status" value="1"/>
</dbReference>
<evidence type="ECO:0000256" key="17">
    <source>
        <dbReference type="ARBA" id="ARBA00023319"/>
    </source>
</evidence>
<dbReference type="CDD" id="cd00192">
    <property type="entry name" value="PTKc"/>
    <property type="match status" value="1"/>
</dbReference>
<dbReference type="SMART" id="SM00408">
    <property type="entry name" value="IGc2"/>
    <property type="match status" value="3"/>
</dbReference>
<gene>
    <name evidence="30 31 32" type="primary">LOC116300991</name>
</gene>
<dbReference type="Pfam" id="PF00041">
    <property type="entry name" value="fn3"/>
    <property type="match status" value="1"/>
</dbReference>
<evidence type="ECO:0000256" key="6">
    <source>
        <dbReference type="ARBA" id="ARBA00022729"/>
    </source>
</evidence>
<evidence type="ECO:0000256" key="9">
    <source>
        <dbReference type="ARBA" id="ARBA00022777"/>
    </source>
</evidence>
<dbReference type="GO" id="GO:0005886">
    <property type="term" value="C:plasma membrane"/>
    <property type="evidence" value="ECO:0007669"/>
    <property type="project" value="TreeGrafter"/>
</dbReference>
<feature type="domain" description="Protein kinase" evidence="26">
    <location>
        <begin position="528"/>
        <end position="814"/>
    </location>
</feature>
<evidence type="ECO:0000256" key="12">
    <source>
        <dbReference type="ARBA" id="ARBA00023136"/>
    </source>
</evidence>
<dbReference type="GO" id="GO:0046872">
    <property type="term" value="F:metal ion binding"/>
    <property type="evidence" value="ECO:0007669"/>
    <property type="project" value="UniProtKB-KW"/>
</dbReference>
<dbReference type="Gene3D" id="1.10.510.10">
    <property type="entry name" value="Transferase(Phosphotransferase) domain 1"/>
    <property type="match status" value="1"/>
</dbReference>
<dbReference type="Pfam" id="PF07686">
    <property type="entry name" value="V-set"/>
    <property type="match status" value="1"/>
</dbReference>
<evidence type="ECO:0000256" key="21">
    <source>
        <dbReference type="PIRSR" id="PIRSR000615-3"/>
    </source>
</evidence>
<accession>A0A6P8IGH2</accession>
<dbReference type="SUPFAM" id="SSF56112">
    <property type="entry name" value="Protein kinase-like (PK-like)"/>
    <property type="match status" value="1"/>
</dbReference>
<evidence type="ECO:0000256" key="22">
    <source>
        <dbReference type="PROSITE-ProRule" id="PRU10141"/>
    </source>
</evidence>
<dbReference type="PIRSF" id="PIRSF000615">
    <property type="entry name" value="TyrPK_CSF1-R"/>
    <property type="match status" value="1"/>
</dbReference>
<keyword evidence="8 20" id="KW-0547">Nucleotide-binding</keyword>
<dbReference type="Gene3D" id="3.30.200.20">
    <property type="entry name" value="Phosphorylase Kinase, domain 1"/>
    <property type="match status" value="1"/>
</dbReference>
<evidence type="ECO:0000256" key="7">
    <source>
        <dbReference type="ARBA" id="ARBA00022737"/>
    </source>
</evidence>
<dbReference type="GeneID" id="116300991"/>
<dbReference type="FunFam" id="1.10.510.10:FF:000190">
    <property type="entry name" value="Proto-oncogene tyrosine-protein kinase receptor Ret"/>
    <property type="match status" value="1"/>
</dbReference>
<evidence type="ECO:0000256" key="1">
    <source>
        <dbReference type="ARBA" id="ARBA00004479"/>
    </source>
</evidence>
<dbReference type="PROSITE" id="PS00109">
    <property type="entry name" value="PROTEIN_KINASE_TYR"/>
    <property type="match status" value="1"/>
</dbReference>
<dbReference type="Pfam" id="PF07714">
    <property type="entry name" value="PK_Tyr_Ser-Thr"/>
    <property type="match status" value="1"/>
</dbReference>
<evidence type="ECO:0000256" key="11">
    <source>
        <dbReference type="ARBA" id="ARBA00022989"/>
    </source>
</evidence>
<dbReference type="GO" id="GO:0005524">
    <property type="term" value="F:ATP binding"/>
    <property type="evidence" value="ECO:0007669"/>
    <property type="project" value="UniProtKB-UniRule"/>
</dbReference>
<feature type="region of interest" description="Disordered" evidence="23">
    <location>
        <begin position="471"/>
        <end position="518"/>
    </location>
</feature>
<dbReference type="SMART" id="SM00219">
    <property type="entry name" value="TyrKc"/>
    <property type="match status" value="1"/>
</dbReference>
<name>A0A6P8IGH2_ACTTE</name>
<feature type="binding site" evidence="20">
    <location>
        <begin position="535"/>
        <end position="542"/>
    </location>
    <ligand>
        <name>ATP</name>
        <dbReference type="ChEBI" id="CHEBI:30616"/>
    </ligand>
</feature>
<keyword evidence="4" id="KW-0808">Transferase</keyword>
<evidence type="ECO:0000256" key="18">
    <source>
        <dbReference type="ARBA" id="ARBA00051243"/>
    </source>
</evidence>
<keyword evidence="16" id="KW-0325">Glycoprotein</keyword>
<dbReference type="EC" id="2.7.10.1" evidence="3"/>
<dbReference type="InterPro" id="IPR008266">
    <property type="entry name" value="Tyr_kinase_AS"/>
</dbReference>
<evidence type="ECO:0000256" key="10">
    <source>
        <dbReference type="ARBA" id="ARBA00022840"/>
    </source>
</evidence>